<dbReference type="EMBL" id="BAABGT010000056">
    <property type="protein sequence ID" value="GAA4550319.1"/>
    <property type="molecule type" value="Genomic_DNA"/>
</dbReference>
<name>A0ABP8RUW4_9PSEU</name>
<keyword evidence="2" id="KW-1185">Reference proteome</keyword>
<accession>A0ABP8RUW4</accession>
<dbReference type="RefSeq" id="WP_345420646.1">
    <property type="nucleotide sequence ID" value="NZ_BAABGT010000056.1"/>
</dbReference>
<evidence type="ECO:0000313" key="1">
    <source>
        <dbReference type="EMBL" id="GAA4550319.1"/>
    </source>
</evidence>
<organism evidence="1 2">
    <name type="scientific">Pseudonocardia xishanensis</name>
    <dbReference type="NCBI Taxonomy" id="630995"/>
    <lineage>
        <taxon>Bacteria</taxon>
        <taxon>Bacillati</taxon>
        <taxon>Actinomycetota</taxon>
        <taxon>Actinomycetes</taxon>
        <taxon>Pseudonocardiales</taxon>
        <taxon>Pseudonocardiaceae</taxon>
        <taxon>Pseudonocardia</taxon>
    </lineage>
</organism>
<evidence type="ECO:0008006" key="3">
    <source>
        <dbReference type="Google" id="ProtNLM"/>
    </source>
</evidence>
<sequence length="71" mass="7565">MALSYDVYVAPSIPTAVPDLPPDLDRRWWSPIASTLIHGERDAVLVDPLMTIAPGGHLPSPRLRAGCCGGT</sequence>
<protein>
    <recommendedName>
        <fullName evidence="3">Metallo-beta-lactamase superfamily protein</fullName>
    </recommendedName>
</protein>
<dbReference type="Proteomes" id="UP001501598">
    <property type="component" value="Unassembled WGS sequence"/>
</dbReference>
<evidence type="ECO:0000313" key="2">
    <source>
        <dbReference type="Proteomes" id="UP001501598"/>
    </source>
</evidence>
<proteinExistence type="predicted"/>
<reference evidence="2" key="1">
    <citation type="journal article" date="2019" name="Int. J. Syst. Evol. Microbiol.">
        <title>The Global Catalogue of Microorganisms (GCM) 10K type strain sequencing project: providing services to taxonomists for standard genome sequencing and annotation.</title>
        <authorList>
            <consortium name="The Broad Institute Genomics Platform"/>
            <consortium name="The Broad Institute Genome Sequencing Center for Infectious Disease"/>
            <person name="Wu L."/>
            <person name="Ma J."/>
        </authorList>
    </citation>
    <scope>NUCLEOTIDE SEQUENCE [LARGE SCALE GENOMIC DNA]</scope>
    <source>
        <strain evidence="2">JCM 17906</strain>
    </source>
</reference>
<gene>
    <name evidence="1" type="ORF">GCM10023175_40190</name>
</gene>
<comment type="caution">
    <text evidence="1">The sequence shown here is derived from an EMBL/GenBank/DDBJ whole genome shotgun (WGS) entry which is preliminary data.</text>
</comment>